<dbReference type="PANTHER" id="PTHR11188">
    <property type="entry name" value="ARRESTIN DOMAIN CONTAINING PROTEIN"/>
    <property type="match status" value="1"/>
</dbReference>
<dbReference type="AlphaFoldDB" id="A0A9W8CIG6"/>
<comment type="caution">
    <text evidence="3">The sequence shown here is derived from an EMBL/GenBank/DDBJ whole genome shotgun (WGS) entry which is preliminary data.</text>
</comment>
<name>A0A9W8CIG6_9FUNG</name>
<dbReference type="InterPro" id="IPR050357">
    <property type="entry name" value="Arrestin_domain-protein"/>
</dbReference>
<dbReference type="InterPro" id="IPR011021">
    <property type="entry name" value="Arrestin-like_N"/>
</dbReference>
<dbReference type="Proteomes" id="UP001145021">
    <property type="component" value="Unassembled WGS sequence"/>
</dbReference>
<dbReference type="InterPro" id="IPR014752">
    <property type="entry name" value="Arrestin-like_C"/>
</dbReference>
<organism evidence="3 4">
    <name type="scientific">Coemansia asiatica</name>
    <dbReference type="NCBI Taxonomy" id="1052880"/>
    <lineage>
        <taxon>Eukaryota</taxon>
        <taxon>Fungi</taxon>
        <taxon>Fungi incertae sedis</taxon>
        <taxon>Zoopagomycota</taxon>
        <taxon>Kickxellomycotina</taxon>
        <taxon>Kickxellomycetes</taxon>
        <taxon>Kickxellales</taxon>
        <taxon>Kickxellaceae</taxon>
        <taxon>Coemansia</taxon>
    </lineage>
</organism>
<dbReference type="EMBL" id="JANBOH010000298">
    <property type="protein sequence ID" value="KAJ1643081.1"/>
    <property type="molecule type" value="Genomic_DNA"/>
</dbReference>
<feature type="domain" description="Arrestin-like N-terminal" evidence="2">
    <location>
        <begin position="216"/>
        <end position="266"/>
    </location>
</feature>
<protein>
    <recommendedName>
        <fullName evidence="2">Arrestin-like N-terminal domain-containing protein</fullName>
    </recommendedName>
</protein>
<keyword evidence="4" id="KW-1185">Reference proteome</keyword>
<sequence length="540" mass="59587">MLWLGAQDKPQVSIHLYSPQITITNGSNSNLLIGYVSVEVSRPTVVKSLMISFSGIYTAYWINGTGHNRQEYYQNKRFHHDTCKLTSKNLQHNEVHAGNRVSDRWDNPDYEQNGLDGFGRSRSNSTSSGYLSSVFSMQETSGSSRHQQANQGTRQMTTGLEEPVNEQDDVEDSLRMFSFSTPAFASPPPPPPHPTPPKTPAFSTIDDANDLISGIELAAGTHRFEFFFPLPPKLPSTILSEVGGIEYDLVVQMKSKSMQSRMPSTCVRTARPVHVINLPSRFALLQTDLPVSDGAVFTRQIDESWWVLARLSSGTASPGDVLKLNVSLSWPEKCPYEEDPSRFVSVVAVKMDLYECTVCKSLKTGAVIKKIESTIASSIGHGATEDSDDYCNSTRGINPAEGFLNERGSSAMDLYSMGGSTAVTSAKTSRAPSPVNGERQPVESRARRGMFNQSFKRIFELQVPSQKQTIGKLQAGGVHIDCRSAPLSVIHEVRILLQVLDLTTQKLYSIPFHTRLIVVPEAESFLLPAYSLSSLDIRVM</sequence>
<evidence type="ECO:0000313" key="4">
    <source>
        <dbReference type="Proteomes" id="UP001145021"/>
    </source>
</evidence>
<dbReference type="Pfam" id="PF00339">
    <property type="entry name" value="Arrestin_N"/>
    <property type="match status" value="1"/>
</dbReference>
<evidence type="ECO:0000259" key="2">
    <source>
        <dbReference type="Pfam" id="PF00339"/>
    </source>
</evidence>
<gene>
    <name evidence="3" type="ORF">LPJ64_005109</name>
</gene>
<dbReference type="PANTHER" id="PTHR11188:SF17">
    <property type="entry name" value="FI21816P1"/>
    <property type="match status" value="1"/>
</dbReference>
<dbReference type="Gene3D" id="2.60.40.640">
    <property type="match status" value="1"/>
</dbReference>
<feature type="compositionally biased region" description="Polar residues" evidence="1">
    <location>
        <begin position="121"/>
        <end position="158"/>
    </location>
</feature>
<evidence type="ECO:0000313" key="3">
    <source>
        <dbReference type="EMBL" id="KAJ1643081.1"/>
    </source>
</evidence>
<dbReference type="GO" id="GO:0005737">
    <property type="term" value="C:cytoplasm"/>
    <property type="evidence" value="ECO:0007669"/>
    <property type="project" value="TreeGrafter"/>
</dbReference>
<proteinExistence type="predicted"/>
<accession>A0A9W8CIG6</accession>
<reference evidence="3" key="1">
    <citation type="submission" date="2022-07" db="EMBL/GenBank/DDBJ databases">
        <title>Phylogenomic reconstructions and comparative analyses of Kickxellomycotina fungi.</title>
        <authorList>
            <person name="Reynolds N.K."/>
            <person name="Stajich J.E."/>
            <person name="Barry K."/>
            <person name="Grigoriev I.V."/>
            <person name="Crous P."/>
            <person name="Smith M.E."/>
        </authorList>
    </citation>
    <scope>NUCLEOTIDE SEQUENCE</scope>
    <source>
        <strain evidence="3">NBRC 105413</strain>
    </source>
</reference>
<evidence type="ECO:0000256" key="1">
    <source>
        <dbReference type="SAM" id="MobiDB-lite"/>
    </source>
</evidence>
<dbReference type="GO" id="GO:0015031">
    <property type="term" value="P:protein transport"/>
    <property type="evidence" value="ECO:0007669"/>
    <property type="project" value="TreeGrafter"/>
</dbReference>
<feature type="region of interest" description="Disordered" evidence="1">
    <location>
        <begin position="99"/>
        <end position="170"/>
    </location>
</feature>